<evidence type="ECO:0000256" key="1">
    <source>
        <dbReference type="ARBA" id="ARBA00008645"/>
    </source>
</evidence>
<evidence type="ECO:0000256" key="2">
    <source>
        <dbReference type="ARBA" id="ARBA00022801"/>
    </source>
</evidence>
<dbReference type="Proteomes" id="UP000192411">
    <property type="component" value="Unassembled WGS sequence"/>
</dbReference>
<organism evidence="4 5">
    <name type="scientific">Mycolicibacterium tusciae</name>
    <dbReference type="NCBI Taxonomy" id="75922"/>
    <lineage>
        <taxon>Bacteria</taxon>
        <taxon>Bacillati</taxon>
        <taxon>Actinomycetota</taxon>
        <taxon>Actinomycetes</taxon>
        <taxon>Mycobacteriales</taxon>
        <taxon>Mycobacteriaceae</taxon>
        <taxon>Mycolicibacterium</taxon>
    </lineage>
</organism>
<keyword evidence="2" id="KW-0378">Hydrolase</keyword>
<keyword evidence="5" id="KW-1185">Reference proteome</keyword>
<feature type="domain" description="Serine aminopeptidase S33" evidence="3">
    <location>
        <begin position="33"/>
        <end position="259"/>
    </location>
</feature>
<reference evidence="4 5" key="1">
    <citation type="submission" date="2017-02" db="EMBL/GenBank/DDBJ databases">
        <title>The new phylogeny of genus Mycobacterium.</title>
        <authorList>
            <person name="Tortoli E."/>
            <person name="Trovato A."/>
            <person name="Cirillo D.M."/>
        </authorList>
    </citation>
    <scope>NUCLEOTIDE SEQUENCE [LARGE SCALE GENOMIC DNA]</scope>
    <source>
        <strain evidence="4 5">DSM 44338</strain>
    </source>
</reference>
<dbReference type="Gene3D" id="3.40.50.1820">
    <property type="entry name" value="alpha/beta hydrolase"/>
    <property type="match status" value="1"/>
</dbReference>
<protein>
    <recommendedName>
        <fullName evidence="3">Serine aminopeptidase S33 domain-containing protein</fullName>
    </recommendedName>
</protein>
<dbReference type="STRING" id="75922.BST47_18145"/>
<dbReference type="Pfam" id="PF12146">
    <property type="entry name" value="Hydrolase_4"/>
    <property type="match status" value="1"/>
</dbReference>
<accession>A0A1X0JM04</accession>
<sequence>MVCYDERRVEFHSSGEVCRGILITPPGEGRSPVVVMCAGFAGTQRTPAIRAAAHAFCRAGFAVLTFDYRRFGDSDGRPRQVIDLAGQRRDIESAVDFVSGQTEIDATRIVLWGTSLGGGHVTVVAARRGDIAAVIAQVPFNGFPRRVEGRSAAATVRLLSAMAIDRMRGLLRLPPYYIDAVGAPGSTAVMASRAAEHAVALLDGTGWVNRVAPRVLFAMMRYHPGASAASVTAPLLVCAATEDCETPLESVAEIARRAPEGRLLTYRVSHFDVYDAAVRQHLIADQIAFLDSVLR</sequence>
<proteinExistence type="inferred from homology"/>
<dbReference type="InterPro" id="IPR050261">
    <property type="entry name" value="FrsA_esterase"/>
</dbReference>
<gene>
    <name evidence="4" type="ORF">BST47_18145</name>
</gene>
<comment type="caution">
    <text evidence="4">The sequence shown here is derived from an EMBL/GenBank/DDBJ whole genome shotgun (WGS) entry which is preliminary data.</text>
</comment>
<dbReference type="GO" id="GO:0052689">
    <property type="term" value="F:carboxylic ester hydrolase activity"/>
    <property type="evidence" value="ECO:0007669"/>
    <property type="project" value="UniProtKB-ARBA"/>
</dbReference>
<dbReference type="PANTHER" id="PTHR22946:SF9">
    <property type="entry name" value="POLYKETIDE TRANSFERASE AF380"/>
    <property type="match status" value="1"/>
</dbReference>
<dbReference type="AlphaFoldDB" id="A0A1X0JM04"/>
<evidence type="ECO:0000259" key="3">
    <source>
        <dbReference type="Pfam" id="PF12146"/>
    </source>
</evidence>
<comment type="similarity">
    <text evidence="1">Belongs to the AB hydrolase superfamily.</text>
</comment>
<dbReference type="RefSeq" id="WP_083126983.1">
    <property type="nucleotide sequence ID" value="NZ_MVIM01000009.1"/>
</dbReference>
<evidence type="ECO:0000313" key="5">
    <source>
        <dbReference type="Proteomes" id="UP000192411"/>
    </source>
</evidence>
<dbReference type="OrthoDB" id="5902829at2"/>
<dbReference type="InterPro" id="IPR029058">
    <property type="entry name" value="AB_hydrolase_fold"/>
</dbReference>
<evidence type="ECO:0000313" key="4">
    <source>
        <dbReference type="EMBL" id="ORB63948.1"/>
    </source>
</evidence>
<dbReference type="SUPFAM" id="SSF53474">
    <property type="entry name" value="alpha/beta-Hydrolases"/>
    <property type="match status" value="1"/>
</dbReference>
<name>A0A1X0JM04_9MYCO</name>
<dbReference type="InterPro" id="IPR022742">
    <property type="entry name" value="Hydrolase_4"/>
</dbReference>
<dbReference type="PANTHER" id="PTHR22946">
    <property type="entry name" value="DIENELACTONE HYDROLASE DOMAIN-CONTAINING PROTEIN-RELATED"/>
    <property type="match status" value="1"/>
</dbReference>
<dbReference type="EMBL" id="MVIM01000009">
    <property type="protein sequence ID" value="ORB63948.1"/>
    <property type="molecule type" value="Genomic_DNA"/>
</dbReference>